<dbReference type="Gene3D" id="1.10.3730.20">
    <property type="match status" value="1"/>
</dbReference>
<dbReference type="VEuPathDB" id="AmoebaDB:ACA1_023830"/>
<accession>L8GV04</accession>
<keyword evidence="2" id="KW-0472">Membrane</keyword>
<feature type="transmembrane region" description="Helical" evidence="2">
    <location>
        <begin position="100"/>
        <end position="122"/>
    </location>
</feature>
<evidence type="ECO:0000256" key="1">
    <source>
        <dbReference type="SAM" id="MobiDB-lite"/>
    </source>
</evidence>
<dbReference type="RefSeq" id="XP_004337944.1">
    <property type="nucleotide sequence ID" value="XM_004337896.1"/>
</dbReference>
<evidence type="ECO:0000256" key="2">
    <source>
        <dbReference type="SAM" id="Phobius"/>
    </source>
</evidence>
<dbReference type="SUPFAM" id="SSF103481">
    <property type="entry name" value="Multidrug resistance efflux transporter EmrE"/>
    <property type="match status" value="1"/>
</dbReference>
<sequence length="256" mass="25794">MEEAASSWVWWWWVIACMMGWGGTALVLMAIEDDGAGHGGGGGERKAGKERRHRPAAGGSRHEAEALLGWGDGSLAIFSGVAAALADIAFYQLARLGVSVSVAGPVSGLYLTLPAVLGVLLLGEPLTWAKVVGLLLAMAAIYLLGSDGGEDAGSTAGTCAAEVGSAVVGLLSAQPHDQHGSDDDQPASGGELMAELMEQGSSGGGKKGAAATSTKVMLAAEQAGEAVSPVAVKTRRRVDKAGARTSLTNALANSQS</sequence>
<protein>
    <recommendedName>
        <fullName evidence="3">EamA domain-containing protein</fullName>
    </recommendedName>
</protein>
<feature type="transmembrane region" description="Helical" evidence="2">
    <location>
        <begin position="9"/>
        <end position="31"/>
    </location>
</feature>
<evidence type="ECO:0000313" key="4">
    <source>
        <dbReference type="EMBL" id="ELR15931.1"/>
    </source>
</evidence>
<dbReference type="AlphaFoldDB" id="L8GV04"/>
<keyword evidence="2" id="KW-0812">Transmembrane</keyword>
<feature type="region of interest" description="Disordered" evidence="1">
    <location>
        <begin position="39"/>
        <end position="60"/>
    </location>
</feature>
<keyword evidence="2" id="KW-1133">Transmembrane helix</keyword>
<keyword evidence="5" id="KW-1185">Reference proteome</keyword>
<dbReference type="InterPro" id="IPR000620">
    <property type="entry name" value="EamA_dom"/>
</dbReference>
<dbReference type="GO" id="GO:0016020">
    <property type="term" value="C:membrane"/>
    <property type="evidence" value="ECO:0007669"/>
    <property type="project" value="InterPro"/>
</dbReference>
<organism evidence="4 5">
    <name type="scientific">Acanthamoeba castellanii (strain ATCC 30010 / Neff)</name>
    <dbReference type="NCBI Taxonomy" id="1257118"/>
    <lineage>
        <taxon>Eukaryota</taxon>
        <taxon>Amoebozoa</taxon>
        <taxon>Discosea</taxon>
        <taxon>Longamoebia</taxon>
        <taxon>Centramoebida</taxon>
        <taxon>Acanthamoebidae</taxon>
        <taxon>Acanthamoeba</taxon>
    </lineage>
</organism>
<dbReference type="InterPro" id="IPR037185">
    <property type="entry name" value="EmrE-like"/>
</dbReference>
<name>L8GV04_ACACF</name>
<dbReference type="Proteomes" id="UP000011083">
    <property type="component" value="Unassembled WGS sequence"/>
</dbReference>
<feature type="transmembrane region" description="Helical" evidence="2">
    <location>
        <begin position="128"/>
        <end position="145"/>
    </location>
</feature>
<evidence type="ECO:0000313" key="5">
    <source>
        <dbReference type="Proteomes" id="UP000011083"/>
    </source>
</evidence>
<reference evidence="4 5" key="1">
    <citation type="journal article" date="2013" name="Genome Biol.">
        <title>Genome of Acanthamoeba castellanii highlights extensive lateral gene transfer and early evolution of tyrosine kinase signaling.</title>
        <authorList>
            <person name="Clarke M."/>
            <person name="Lohan A.J."/>
            <person name="Liu B."/>
            <person name="Lagkouvardos I."/>
            <person name="Roy S."/>
            <person name="Zafar N."/>
            <person name="Bertelli C."/>
            <person name="Schilde C."/>
            <person name="Kianianmomeni A."/>
            <person name="Burglin T.R."/>
            <person name="Frech C."/>
            <person name="Turcotte B."/>
            <person name="Kopec K.O."/>
            <person name="Synnott J.M."/>
            <person name="Choo C."/>
            <person name="Paponov I."/>
            <person name="Finkler A."/>
            <person name="Soon Heng Tan C."/>
            <person name="Hutchins A.P."/>
            <person name="Weinmeier T."/>
            <person name="Rattei T."/>
            <person name="Chu J.S."/>
            <person name="Gimenez G."/>
            <person name="Irimia M."/>
            <person name="Rigden D.J."/>
            <person name="Fitzpatrick D.A."/>
            <person name="Lorenzo-Morales J."/>
            <person name="Bateman A."/>
            <person name="Chiu C.H."/>
            <person name="Tang P."/>
            <person name="Hegemann P."/>
            <person name="Fromm H."/>
            <person name="Raoult D."/>
            <person name="Greub G."/>
            <person name="Miranda-Saavedra D."/>
            <person name="Chen N."/>
            <person name="Nash P."/>
            <person name="Ginger M.L."/>
            <person name="Horn M."/>
            <person name="Schaap P."/>
            <person name="Caler L."/>
            <person name="Loftus B."/>
        </authorList>
    </citation>
    <scope>NUCLEOTIDE SEQUENCE [LARGE SCALE GENOMIC DNA]</scope>
    <source>
        <strain evidence="4 5">Neff</strain>
    </source>
</reference>
<dbReference type="GeneID" id="14916597"/>
<dbReference type="Pfam" id="PF00892">
    <property type="entry name" value="EamA"/>
    <property type="match status" value="1"/>
</dbReference>
<feature type="transmembrane region" description="Helical" evidence="2">
    <location>
        <begin position="75"/>
        <end position="93"/>
    </location>
</feature>
<feature type="compositionally biased region" description="Polar residues" evidence="1">
    <location>
        <begin position="245"/>
        <end position="256"/>
    </location>
</feature>
<evidence type="ECO:0000259" key="3">
    <source>
        <dbReference type="Pfam" id="PF00892"/>
    </source>
</evidence>
<feature type="domain" description="EamA" evidence="3">
    <location>
        <begin position="69"/>
        <end position="144"/>
    </location>
</feature>
<dbReference type="EMBL" id="KB008018">
    <property type="protein sequence ID" value="ELR15931.1"/>
    <property type="molecule type" value="Genomic_DNA"/>
</dbReference>
<proteinExistence type="predicted"/>
<gene>
    <name evidence="4" type="ORF">ACA1_023830</name>
</gene>
<feature type="region of interest" description="Disordered" evidence="1">
    <location>
        <begin position="235"/>
        <end position="256"/>
    </location>
</feature>
<dbReference type="KEGG" id="acan:ACA1_023830"/>